<dbReference type="EMBL" id="MU003505">
    <property type="protein sequence ID" value="KAF2471353.1"/>
    <property type="molecule type" value="Genomic_DNA"/>
</dbReference>
<proteinExistence type="predicted"/>
<dbReference type="Proteomes" id="UP000799755">
    <property type="component" value="Unassembled WGS sequence"/>
</dbReference>
<comment type="caution">
    <text evidence="1">The sequence shown here is derived from an EMBL/GenBank/DDBJ whole genome shotgun (WGS) entry which is preliminary data.</text>
</comment>
<gene>
    <name evidence="1" type="ORF">BDR25DRAFT_393470</name>
</gene>
<reference evidence="1" key="1">
    <citation type="journal article" date="2020" name="Stud. Mycol.">
        <title>101 Dothideomycetes genomes: a test case for predicting lifestyles and emergence of pathogens.</title>
        <authorList>
            <person name="Haridas S."/>
            <person name="Albert R."/>
            <person name="Binder M."/>
            <person name="Bloem J."/>
            <person name="Labutti K."/>
            <person name="Salamov A."/>
            <person name="Andreopoulos B."/>
            <person name="Baker S."/>
            <person name="Barry K."/>
            <person name="Bills G."/>
            <person name="Bluhm B."/>
            <person name="Cannon C."/>
            <person name="Castanera R."/>
            <person name="Culley D."/>
            <person name="Daum C."/>
            <person name="Ezra D."/>
            <person name="Gonzalez J."/>
            <person name="Henrissat B."/>
            <person name="Kuo A."/>
            <person name="Liang C."/>
            <person name="Lipzen A."/>
            <person name="Lutzoni F."/>
            <person name="Magnuson J."/>
            <person name="Mondo S."/>
            <person name="Nolan M."/>
            <person name="Ohm R."/>
            <person name="Pangilinan J."/>
            <person name="Park H.-J."/>
            <person name="Ramirez L."/>
            <person name="Alfaro M."/>
            <person name="Sun H."/>
            <person name="Tritt A."/>
            <person name="Yoshinaga Y."/>
            <person name="Zwiers L.-H."/>
            <person name="Turgeon B."/>
            <person name="Goodwin S."/>
            <person name="Spatafora J."/>
            <person name="Crous P."/>
            <person name="Grigoriev I."/>
        </authorList>
    </citation>
    <scope>NUCLEOTIDE SEQUENCE</scope>
    <source>
        <strain evidence="1">ATCC 200398</strain>
    </source>
</reference>
<protein>
    <submittedName>
        <fullName evidence="1">Uncharacterized protein</fullName>
    </submittedName>
</protein>
<name>A0ACB6QXQ7_9PLEO</name>
<keyword evidence="2" id="KW-1185">Reference proteome</keyword>
<evidence type="ECO:0000313" key="2">
    <source>
        <dbReference type="Proteomes" id="UP000799755"/>
    </source>
</evidence>
<organism evidence="1 2">
    <name type="scientific">Lindgomyces ingoldianus</name>
    <dbReference type="NCBI Taxonomy" id="673940"/>
    <lineage>
        <taxon>Eukaryota</taxon>
        <taxon>Fungi</taxon>
        <taxon>Dikarya</taxon>
        <taxon>Ascomycota</taxon>
        <taxon>Pezizomycotina</taxon>
        <taxon>Dothideomycetes</taxon>
        <taxon>Pleosporomycetidae</taxon>
        <taxon>Pleosporales</taxon>
        <taxon>Lindgomycetaceae</taxon>
        <taxon>Lindgomyces</taxon>
    </lineage>
</organism>
<accession>A0ACB6QXQ7</accession>
<evidence type="ECO:0000313" key="1">
    <source>
        <dbReference type="EMBL" id="KAF2471353.1"/>
    </source>
</evidence>
<sequence>MAELLILHLFEECTVGLGKWMLRKALFGREAWLGEEGYSRSVGRLEEYLPTDSLPRVPWTGRLFWRESADANVSSTSLASLTFHVSFVRRGCLWAGASVDGQRSQIPPGSIGVKGSIQAKHFRRRSAAQFQGSQGKKVFTAGPRGLWCFLQRLLPPNTETLPVGRPVRSLPSSLPNWDLSSRLQIVTRKWGVPTICCHRTTPPLLSEAGSAPSAALPVLSKYCDTFFSLPVTATPVFCPSQTLRPFATLLPLETHFVLCDSCLLLFESLSLNRSYTACGVLKFNFSHNYSAPVDSYGCYRRARVLQISPTMASSSAALPPLGWAHSTALHQLTWVPELAAPDYVDPYPANGVLLMADCWNTTASGFMEVRTSLRIIVGKDNSNQASNQQPCKWVGIYTITTTTVAPVYVAMSQVGYQVPAIVTQPVTHAKAEMPWTTSVQQHWPAIRNFDFVRPSREHALIPAQHRCFNGVRTRRDHPDLQTAAISYIAWTPDEDGTDDALENHPQSQGLDDESYRTWLCNISFMVSAIMTEVEGWAASVGSLVQGSSPDAIALTAADQDANACVTNTNVSRSYAVATSATMGTKKAIQPSAVYVLLIYQTPAKANTLDSVVDNNISIISTQFVDIDKYRYRGLDNRYYRYFLACLCNIQISRYVQQSSLLHESRGQLRERVLHLCLTTLLRQYIRYIYTSSARYICRRAEELICRYRYRYRYGLLSTTLTLELSTTMLNTLWVSGLSIFEMGGATTFDHPRLPMGVDTPHVVKDECQIRWRSPDFKYGEVEFARLTVYGFLRLSILSDCTMAHWDCYEERAPEGKASFGILLAKWVGSIYKRPGYFEFYHDELPPEPIKAGLGRPDLPLNSNWFYNGRYEKIYIE</sequence>